<dbReference type="Proteomes" id="UP000736787">
    <property type="component" value="Unassembled WGS sequence"/>
</dbReference>
<proteinExistence type="predicted"/>
<feature type="compositionally biased region" description="Basic and acidic residues" evidence="1">
    <location>
        <begin position="31"/>
        <end position="45"/>
    </location>
</feature>
<organism evidence="4 5">
    <name type="scientific">Phytophthora cactorum</name>
    <dbReference type="NCBI Taxonomy" id="29920"/>
    <lineage>
        <taxon>Eukaryota</taxon>
        <taxon>Sar</taxon>
        <taxon>Stramenopiles</taxon>
        <taxon>Oomycota</taxon>
        <taxon>Peronosporomycetes</taxon>
        <taxon>Peronosporales</taxon>
        <taxon>Peronosporaceae</taxon>
        <taxon>Phytophthora</taxon>
    </lineage>
</organism>
<evidence type="ECO:0000256" key="1">
    <source>
        <dbReference type="SAM" id="MobiDB-lite"/>
    </source>
</evidence>
<dbReference type="Proteomes" id="UP000760860">
    <property type="component" value="Unassembled WGS sequence"/>
</dbReference>
<dbReference type="AlphaFoldDB" id="A0A329SVE8"/>
<reference evidence="3" key="2">
    <citation type="submission" date="2018-05" db="EMBL/GenBank/DDBJ databases">
        <title>Effector identification in a new, highly contiguous assembly of the strawberry crown rot pathogen Phytophthora cactorum.</title>
        <authorList>
            <person name="Armitage A.D."/>
            <person name="Nellist C.F."/>
            <person name="Bates H."/>
            <person name="Vickerstaff R.J."/>
            <person name="Harrison R.J."/>
        </authorList>
    </citation>
    <scope>NUCLEOTIDE SEQUENCE</scope>
    <source>
        <strain evidence="2">4040</strain>
        <strain evidence="3">P421</strain>
    </source>
</reference>
<evidence type="ECO:0000313" key="5">
    <source>
        <dbReference type="Proteomes" id="UP000251314"/>
    </source>
</evidence>
<evidence type="ECO:0000313" key="4">
    <source>
        <dbReference type="EMBL" id="RAW39512.1"/>
    </source>
</evidence>
<gene>
    <name evidence="4" type="ORF">PC110_g4228</name>
    <name evidence="2" type="ORF">PC117_g4847</name>
    <name evidence="3" type="ORF">PC129_g3136</name>
</gene>
<sequence length="140" mass="14125">MRASEVAAEEATQSTDEGEAGVRPVGQAVVTEHHEHGTSDQEARKTYRAAGAVGDGSEAWGDIGAGEIVVAGTRGRRIRGGRGELQARRGAGASSAEGVGSGIGDAEDVSAGGSGLLHASPTYLSTFGAKCCMKPTSTPW</sequence>
<evidence type="ECO:0000313" key="2">
    <source>
        <dbReference type="EMBL" id="KAG2949953.1"/>
    </source>
</evidence>
<dbReference type="EMBL" id="RCMK01000080">
    <property type="protein sequence ID" value="KAG2949953.1"/>
    <property type="molecule type" value="Genomic_DNA"/>
</dbReference>
<dbReference type="OrthoDB" id="10404849at2759"/>
<protein>
    <submittedName>
        <fullName evidence="4">Uncharacterized protein</fullName>
    </submittedName>
</protein>
<comment type="caution">
    <text evidence="4">The sequence shown here is derived from an EMBL/GenBank/DDBJ whole genome shotgun (WGS) entry which is preliminary data.</text>
</comment>
<evidence type="ECO:0000313" key="3">
    <source>
        <dbReference type="EMBL" id="KAG3226306.1"/>
    </source>
</evidence>
<name>A0A329SVE8_9STRA</name>
<reference evidence="4 5" key="1">
    <citation type="submission" date="2018-01" db="EMBL/GenBank/DDBJ databases">
        <title>Draft genome of the strawberry crown rot pathogen Phytophthora cactorum.</title>
        <authorList>
            <person name="Armitage A.D."/>
            <person name="Lysoe E."/>
            <person name="Nellist C.F."/>
            <person name="Harrison R.J."/>
            <person name="Brurberg M.B."/>
        </authorList>
    </citation>
    <scope>NUCLEOTIDE SEQUENCE [LARGE SCALE GENOMIC DNA]</scope>
    <source>
        <strain evidence="4 5">10300</strain>
    </source>
</reference>
<dbReference type="VEuPathDB" id="FungiDB:PC110_g4228"/>
<feature type="region of interest" description="Disordered" evidence="1">
    <location>
        <begin position="81"/>
        <end position="103"/>
    </location>
</feature>
<dbReference type="EMBL" id="RCMV01000061">
    <property type="protein sequence ID" value="KAG3226306.1"/>
    <property type="molecule type" value="Genomic_DNA"/>
</dbReference>
<feature type="region of interest" description="Disordered" evidence="1">
    <location>
        <begin position="1"/>
        <end position="46"/>
    </location>
</feature>
<dbReference type="EMBL" id="MJFZ01000064">
    <property type="protein sequence ID" value="RAW39512.1"/>
    <property type="molecule type" value="Genomic_DNA"/>
</dbReference>
<dbReference type="Proteomes" id="UP000251314">
    <property type="component" value="Unassembled WGS sequence"/>
</dbReference>
<keyword evidence="5" id="KW-1185">Reference proteome</keyword>
<accession>A0A329SVE8</accession>